<proteinExistence type="predicted"/>
<name>A0A0F9DGQ8_9ZZZZ</name>
<dbReference type="AlphaFoldDB" id="A0A0F9DGQ8"/>
<accession>A0A0F9DGQ8</accession>
<comment type="caution">
    <text evidence="1">The sequence shown here is derived from an EMBL/GenBank/DDBJ whole genome shotgun (WGS) entry which is preliminary data.</text>
</comment>
<protein>
    <submittedName>
        <fullName evidence="1">Uncharacterized protein</fullName>
    </submittedName>
</protein>
<evidence type="ECO:0000313" key="1">
    <source>
        <dbReference type="EMBL" id="KKL60809.1"/>
    </source>
</evidence>
<organism evidence="1">
    <name type="scientific">marine sediment metagenome</name>
    <dbReference type="NCBI Taxonomy" id="412755"/>
    <lineage>
        <taxon>unclassified sequences</taxon>
        <taxon>metagenomes</taxon>
        <taxon>ecological metagenomes</taxon>
    </lineage>
</organism>
<sequence>MIPKEVSGKILEDAREKIASVLLQVFNDGFVLGEIGMGGDSETVDAALDQILAISGTTDIECPDEATGDPDFATKTRYKWKVSVVLENGELPENNYTVPDLRLGYQFAQRDMGTSGWVKEVRQVVE</sequence>
<reference evidence="1" key="1">
    <citation type="journal article" date="2015" name="Nature">
        <title>Complex archaea that bridge the gap between prokaryotes and eukaryotes.</title>
        <authorList>
            <person name="Spang A."/>
            <person name="Saw J.H."/>
            <person name="Jorgensen S.L."/>
            <person name="Zaremba-Niedzwiedzka K."/>
            <person name="Martijn J."/>
            <person name="Lind A.E."/>
            <person name="van Eijk R."/>
            <person name="Schleper C."/>
            <person name="Guy L."/>
            <person name="Ettema T.J."/>
        </authorList>
    </citation>
    <scope>NUCLEOTIDE SEQUENCE</scope>
</reference>
<gene>
    <name evidence="1" type="ORF">LCGC14_2201620</name>
</gene>
<dbReference type="EMBL" id="LAZR01029025">
    <property type="protein sequence ID" value="KKL60809.1"/>
    <property type="molecule type" value="Genomic_DNA"/>
</dbReference>